<protein>
    <submittedName>
        <fullName evidence="2">Uncharacterized protein</fullName>
    </submittedName>
</protein>
<feature type="region of interest" description="Disordered" evidence="1">
    <location>
        <begin position="42"/>
        <end position="63"/>
    </location>
</feature>
<proteinExistence type="predicted"/>
<comment type="caution">
    <text evidence="2">The sequence shown here is derived from an EMBL/GenBank/DDBJ whole genome shotgun (WGS) entry which is preliminary data.</text>
</comment>
<dbReference type="AlphaFoldDB" id="A0A1T3P591"/>
<name>A0A1T3P591_9ACTN</name>
<feature type="compositionally biased region" description="Polar residues" evidence="1">
    <location>
        <begin position="1"/>
        <end position="12"/>
    </location>
</feature>
<organism evidence="2 3">
    <name type="scientific">Embleya scabrispora</name>
    <dbReference type="NCBI Taxonomy" id="159449"/>
    <lineage>
        <taxon>Bacteria</taxon>
        <taxon>Bacillati</taxon>
        <taxon>Actinomycetota</taxon>
        <taxon>Actinomycetes</taxon>
        <taxon>Kitasatosporales</taxon>
        <taxon>Streptomycetaceae</taxon>
        <taxon>Embleya</taxon>
    </lineage>
</organism>
<feature type="region of interest" description="Disordered" evidence="1">
    <location>
        <begin position="1"/>
        <end position="23"/>
    </location>
</feature>
<dbReference type="EMBL" id="MWQN01000001">
    <property type="protein sequence ID" value="OPC84105.1"/>
    <property type="molecule type" value="Genomic_DNA"/>
</dbReference>
<reference evidence="2 3" key="1">
    <citation type="submission" date="2017-03" db="EMBL/GenBank/DDBJ databases">
        <title>Draft genome sequence of Streptomyces scabrisporus NF3, endophyte isolated from Amphipterygium adstringens.</title>
        <authorList>
            <person name="Vazquez M."/>
            <person name="Ceapa C.D."/>
            <person name="Rodriguez Luna D."/>
            <person name="Sanchez Esquivel S."/>
        </authorList>
    </citation>
    <scope>NUCLEOTIDE SEQUENCE [LARGE SCALE GENOMIC DNA]</scope>
    <source>
        <strain evidence="2 3">NF3</strain>
    </source>
</reference>
<accession>A0A1T3P591</accession>
<evidence type="ECO:0000256" key="1">
    <source>
        <dbReference type="SAM" id="MobiDB-lite"/>
    </source>
</evidence>
<evidence type="ECO:0000313" key="3">
    <source>
        <dbReference type="Proteomes" id="UP000190037"/>
    </source>
</evidence>
<dbReference type="Proteomes" id="UP000190037">
    <property type="component" value="Unassembled WGS sequence"/>
</dbReference>
<keyword evidence="3" id="KW-1185">Reference proteome</keyword>
<sequence length="63" mass="6684">MVTLLATASSGCRTGPMSRCAGRWDRQSQPISTFAARPVSSITVKRASTSPRSSTSTVKPSIR</sequence>
<gene>
    <name evidence="2" type="ORF">B4N89_27075</name>
</gene>
<feature type="compositionally biased region" description="Low complexity" evidence="1">
    <location>
        <begin position="45"/>
        <end position="63"/>
    </location>
</feature>
<evidence type="ECO:0000313" key="2">
    <source>
        <dbReference type="EMBL" id="OPC84105.1"/>
    </source>
</evidence>